<dbReference type="EMBL" id="SSTD01008708">
    <property type="protein sequence ID" value="TYK15224.1"/>
    <property type="molecule type" value="Genomic_DNA"/>
</dbReference>
<dbReference type="OrthoDB" id="5554229at2759"/>
<dbReference type="PANTHER" id="PTHR35046:SF26">
    <property type="entry name" value="RNA-DIRECTED DNA POLYMERASE"/>
    <property type="match status" value="1"/>
</dbReference>
<dbReference type="InterPro" id="IPR012337">
    <property type="entry name" value="RNaseH-like_sf"/>
</dbReference>
<protein>
    <submittedName>
        <fullName evidence="2">Transposon Ty3-G Gag-Pol polyprotein</fullName>
    </submittedName>
</protein>
<evidence type="ECO:0000313" key="3">
    <source>
        <dbReference type="EMBL" id="TYK15224.1"/>
    </source>
</evidence>
<dbReference type="Gene3D" id="3.30.420.10">
    <property type="entry name" value="Ribonuclease H-like superfamily/Ribonuclease H"/>
    <property type="match status" value="1"/>
</dbReference>
<dbReference type="InterPro" id="IPR036397">
    <property type="entry name" value="RNaseH_sf"/>
</dbReference>
<evidence type="ECO:0000313" key="5">
    <source>
        <dbReference type="Proteomes" id="UP000321947"/>
    </source>
</evidence>
<accession>A0A5A7VFU8</accession>
<dbReference type="EMBL" id="SSTE01000903">
    <property type="protein sequence ID" value="KAA0066184.1"/>
    <property type="molecule type" value="Genomic_DNA"/>
</dbReference>
<dbReference type="PROSITE" id="PS50994">
    <property type="entry name" value="INTEGRASE"/>
    <property type="match status" value="1"/>
</dbReference>
<dbReference type="Proteomes" id="UP000321947">
    <property type="component" value="Unassembled WGS sequence"/>
</dbReference>
<dbReference type="PANTHER" id="PTHR35046">
    <property type="entry name" value="ZINC KNUCKLE (CCHC-TYPE) FAMILY PROTEIN"/>
    <property type="match status" value="1"/>
</dbReference>
<proteinExistence type="predicted"/>
<feature type="domain" description="Integrase catalytic" evidence="1">
    <location>
        <begin position="1"/>
        <end position="146"/>
    </location>
</feature>
<evidence type="ECO:0000313" key="4">
    <source>
        <dbReference type="Proteomes" id="UP000321393"/>
    </source>
</evidence>
<dbReference type="InterPro" id="IPR056924">
    <property type="entry name" value="SH3_Tf2-1"/>
</dbReference>
<dbReference type="GO" id="GO:0003676">
    <property type="term" value="F:nucleic acid binding"/>
    <property type="evidence" value="ECO:0007669"/>
    <property type="project" value="InterPro"/>
</dbReference>
<dbReference type="Proteomes" id="UP000321393">
    <property type="component" value="Unassembled WGS sequence"/>
</dbReference>
<evidence type="ECO:0000313" key="2">
    <source>
        <dbReference type="EMBL" id="KAA0066184.1"/>
    </source>
</evidence>
<gene>
    <name evidence="3" type="ORF">E5676_scaffold790G001060</name>
    <name evidence="2" type="ORF">E6C27_scaffold21G001970</name>
</gene>
<name>A0A5A7VFU8_CUCMM</name>
<dbReference type="AlphaFoldDB" id="A0A5A7VFU8"/>
<reference evidence="4 5" key="1">
    <citation type="submission" date="2019-08" db="EMBL/GenBank/DDBJ databases">
        <title>Draft genome sequences of two oriental melons (Cucumis melo L. var makuwa).</title>
        <authorList>
            <person name="Kwon S.-Y."/>
        </authorList>
    </citation>
    <scope>NUCLEOTIDE SEQUENCE [LARGE SCALE GENOMIC DNA]</scope>
    <source>
        <strain evidence="5">cv. Chang Bougi</strain>
        <strain evidence="4">cv. SW 3</strain>
        <tissue evidence="2">Leaf</tissue>
    </source>
</reference>
<organism evidence="2 4">
    <name type="scientific">Cucumis melo var. makuwa</name>
    <name type="common">Oriental melon</name>
    <dbReference type="NCBI Taxonomy" id="1194695"/>
    <lineage>
        <taxon>Eukaryota</taxon>
        <taxon>Viridiplantae</taxon>
        <taxon>Streptophyta</taxon>
        <taxon>Embryophyta</taxon>
        <taxon>Tracheophyta</taxon>
        <taxon>Spermatophyta</taxon>
        <taxon>Magnoliopsida</taxon>
        <taxon>eudicotyledons</taxon>
        <taxon>Gunneridae</taxon>
        <taxon>Pentapetalae</taxon>
        <taxon>rosids</taxon>
        <taxon>fabids</taxon>
        <taxon>Cucurbitales</taxon>
        <taxon>Cucurbitaceae</taxon>
        <taxon>Benincaseae</taxon>
        <taxon>Cucumis</taxon>
    </lineage>
</organism>
<dbReference type="InterPro" id="IPR001584">
    <property type="entry name" value="Integrase_cat-core"/>
</dbReference>
<sequence>MGLPKAKGCDVILVVVDRFSKYNHFLALKYPYTAKSVADIFVKEIVRLHGFPSSIVSDRDKVFLSHFWNELFRLAGTKLRKSTVYHPQSDGHTEVVNRGLETYLRCFCNEHQREWILWLSWAEFWYSTTYQRALDMSPFQVVYGRKPPALLSYGEGGTSNSSIDEQLRERDIALAALREHLLLAQQQIKLYADCKRRHVEFQIGELVFVKIRPYRQVTLRSKRNEKLSSRYFGPYKILEKIGEVAYRLLLPAGAVIHPVFHPEEVREYMLDKSGNWEVLVAWQGLPDYEAPWEDCDEMKKFYPNLHLEDKVNLKGESQTVPNKKLRGAVFNLLCGDEEIMLMDKIQNHFRSEIIEVRDSDEDIQAALKAAGLV</sequence>
<evidence type="ECO:0000259" key="1">
    <source>
        <dbReference type="PROSITE" id="PS50994"/>
    </source>
</evidence>
<dbReference type="Pfam" id="PF24626">
    <property type="entry name" value="SH3_Tf2-1"/>
    <property type="match status" value="1"/>
</dbReference>
<dbReference type="SUPFAM" id="SSF54160">
    <property type="entry name" value="Chromo domain-like"/>
    <property type="match status" value="1"/>
</dbReference>
<comment type="caution">
    <text evidence="2">The sequence shown here is derived from an EMBL/GenBank/DDBJ whole genome shotgun (WGS) entry which is preliminary data.</text>
</comment>
<dbReference type="InterPro" id="IPR016197">
    <property type="entry name" value="Chromo-like_dom_sf"/>
</dbReference>
<dbReference type="SUPFAM" id="SSF53098">
    <property type="entry name" value="Ribonuclease H-like"/>
    <property type="match status" value="1"/>
</dbReference>
<dbReference type="GO" id="GO:0015074">
    <property type="term" value="P:DNA integration"/>
    <property type="evidence" value="ECO:0007669"/>
    <property type="project" value="InterPro"/>
</dbReference>